<feature type="region of interest" description="Disordered" evidence="1">
    <location>
        <begin position="230"/>
        <end position="281"/>
    </location>
</feature>
<gene>
    <name evidence="2" type="ORF">POL72_31890</name>
</gene>
<sequence length="281" mass="30997">MSAERFGGLRARIAAEAARLMYEEGVDQYFTAKRMAAKRILGAVEGRRARYRPADLPSNGEIREALLLFAERAEGSQRTRRLFALRIVALEAMRALAPFSPRLIGSVSTGHIRRGSDVDLHVFPADEEALERHVRALGWTFDRERVTLQKGGELREYVHYHVADAAPLELTVYAPRDLRARPRSSTDGKPIVRLGVAALSALCARDHPDAWERYLETGEVEGMDALLEADEDEPLPGPFDGLLDDTGSTGEDGDEPVCAEPGEEDDPDQDYDPLPGFEGAA</sequence>
<dbReference type="Proteomes" id="UP001217485">
    <property type="component" value="Unassembled WGS sequence"/>
</dbReference>
<protein>
    <submittedName>
        <fullName evidence="2">Nucleotide-binding enzyme</fullName>
    </submittedName>
</protein>
<name>A0ABT5C7H9_9BACT</name>
<comment type="caution">
    <text evidence="2">The sequence shown here is derived from an EMBL/GenBank/DDBJ whole genome shotgun (WGS) entry which is preliminary data.</text>
</comment>
<evidence type="ECO:0000313" key="2">
    <source>
        <dbReference type="EMBL" id="MDC0682374.1"/>
    </source>
</evidence>
<evidence type="ECO:0000256" key="1">
    <source>
        <dbReference type="SAM" id="MobiDB-lite"/>
    </source>
</evidence>
<feature type="compositionally biased region" description="Acidic residues" evidence="1">
    <location>
        <begin position="251"/>
        <end position="271"/>
    </location>
</feature>
<dbReference type="RefSeq" id="WP_272100240.1">
    <property type="nucleotide sequence ID" value="NZ_JAQNDK010000004.1"/>
</dbReference>
<proteinExistence type="predicted"/>
<reference evidence="2 3" key="1">
    <citation type="submission" date="2023-01" db="EMBL/GenBank/DDBJ databases">
        <title>Minimal conservation of predation-associated metabolite biosynthetic gene clusters underscores biosynthetic potential of Myxococcota including descriptions for ten novel species: Archangium lansinium sp. nov., Myxococcus landrumus sp. nov., Nannocystis bai.</title>
        <authorList>
            <person name="Ahearne A."/>
            <person name="Stevens C."/>
            <person name="Dowd S."/>
        </authorList>
    </citation>
    <scope>NUCLEOTIDE SEQUENCE [LARGE SCALE GENOMIC DNA]</scope>
    <source>
        <strain evidence="2 3">WIWO2</strain>
    </source>
</reference>
<organism evidence="2 3">
    <name type="scientific">Sorangium atrum</name>
    <dbReference type="NCBI Taxonomy" id="2995308"/>
    <lineage>
        <taxon>Bacteria</taxon>
        <taxon>Pseudomonadati</taxon>
        <taxon>Myxococcota</taxon>
        <taxon>Polyangia</taxon>
        <taxon>Polyangiales</taxon>
        <taxon>Polyangiaceae</taxon>
        <taxon>Sorangium</taxon>
    </lineage>
</organism>
<evidence type="ECO:0000313" key="3">
    <source>
        <dbReference type="Proteomes" id="UP001217485"/>
    </source>
</evidence>
<keyword evidence="3" id="KW-1185">Reference proteome</keyword>
<feature type="compositionally biased region" description="Low complexity" evidence="1">
    <location>
        <begin position="240"/>
        <end position="249"/>
    </location>
</feature>
<dbReference type="EMBL" id="JAQNDK010000004">
    <property type="protein sequence ID" value="MDC0682374.1"/>
    <property type="molecule type" value="Genomic_DNA"/>
</dbReference>
<accession>A0ABT5C7H9</accession>